<evidence type="ECO:0000256" key="7">
    <source>
        <dbReference type="ARBA" id="ARBA00023136"/>
    </source>
</evidence>
<feature type="transmembrane region" description="Helical" evidence="9">
    <location>
        <begin position="162"/>
        <end position="186"/>
    </location>
</feature>
<comment type="subcellular location">
    <subcellularLocation>
        <location evidence="1">Cell membrane</location>
        <topology evidence="1">Multi-pass membrane protein</topology>
    </subcellularLocation>
</comment>
<comment type="function">
    <text evidence="8">Probably a riboflavin-binding protein that interacts with the energy-coupling factor (ECF) ABC-transporter complex.</text>
</comment>
<feature type="transmembrane region" description="Helical" evidence="9">
    <location>
        <begin position="107"/>
        <end position="130"/>
    </location>
</feature>
<sequence>MQDKKLNKLVKVSILGAIAFLIMFIEVPIPIFPEFLKLDVSDIPALVGGFALGPVSGIMVELIKNILHGIFKGGTAFVGEAANFFVGSVLVVVASLVYRRNKNKKNAVLGLILGTIAMSGVAGILNYYVLLPLYETLLHFPIKAVVALGNKVNPKVTDLNSFIIWAIIPFNILKGVIVSAITVSIYKSVSVVINKSENTSKKLANNRL</sequence>
<feature type="transmembrane region" description="Helical" evidence="9">
    <location>
        <begin position="12"/>
        <end position="32"/>
    </location>
</feature>
<keyword evidence="6 9" id="KW-1133">Transmembrane helix</keyword>
<keyword evidence="5 9" id="KW-0812">Transmembrane</keyword>
<evidence type="ECO:0000256" key="4">
    <source>
        <dbReference type="ARBA" id="ARBA00022475"/>
    </source>
</evidence>
<evidence type="ECO:0000256" key="1">
    <source>
        <dbReference type="ARBA" id="ARBA00004651"/>
    </source>
</evidence>
<dbReference type="PANTHER" id="PTHR38438:SF1">
    <property type="entry name" value="RIBOFLAVIN TRANSPORTER RIBU"/>
    <property type="match status" value="1"/>
</dbReference>
<dbReference type="RefSeq" id="WP_343762666.1">
    <property type="nucleotide sequence ID" value="NZ_BAAACG010000013.1"/>
</dbReference>
<reference evidence="11" key="1">
    <citation type="journal article" date="2019" name="Int. J. Syst. Evol. Microbiol.">
        <title>The Global Catalogue of Microorganisms (GCM) 10K type strain sequencing project: providing services to taxonomists for standard genome sequencing and annotation.</title>
        <authorList>
            <consortium name="The Broad Institute Genomics Platform"/>
            <consortium name="The Broad Institute Genome Sequencing Center for Infectious Disease"/>
            <person name="Wu L."/>
            <person name="Ma J."/>
        </authorList>
    </citation>
    <scope>NUCLEOTIDE SEQUENCE [LARGE SCALE GENOMIC DNA]</scope>
    <source>
        <strain evidence="11">JCM 1407</strain>
    </source>
</reference>
<organism evidence="10 11">
    <name type="scientific">Clostridium oceanicum</name>
    <dbReference type="NCBI Taxonomy" id="1543"/>
    <lineage>
        <taxon>Bacteria</taxon>
        <taxon>Bacillati</taxon>
        <taxon>Bacillota</taxon>
        <taxon>Clostridia</taxon>
        <taxon>Eubacteriales</taxon>
        <taxon>Clostridiaceae</taxon>
        <taxon>Clostridium</taxon>
    </lineage>
</organism>
<comment type="caution">
    <text evidence="10">The sequence shown here is derived from an EMBL/GenBank/DDBJ whole genome shotgun (WGS) entry which is preliminary data.</text>
</comment>
<evidence type="ECO:0000313" key="11">
    <source>
        <dbReference type="Proteomes" id="UP001501510"/>
    </source>
</evidence>
<evidence type="ECO:0000256" key="8">
    <source>
        <dbReference type="PIRNR" id="PIRNR037778"/>
    </source>
</evidence>
<accession>A0ABP3V111</accession>
<protein>
    <recommendedName>
        <fullName evidence="8">Riboflavin transporter</fullName>
    </recommendedName>
</protein>
<keyword evidence="4 8" id="KW-1003">Cell membrane</keyword>
<evidence type="ECO:0000256" key="6">
    <source>
        <dbReference type="ARBA" id="ARBA00022989"/>
    </source>
</evidence>
<evidence type="ECO:0000256" key="3">
    <source>
        <dbReference type="ARBA" id="ARBA00022448"/>
    </source>
</evidence>
<comment type="similarity">
    <text evidence="2 8">Belongs to the prokaryotic riboflavin transporter (P-RFT) (TC 2.A.87) family.</text>
</comment>
<name>A0ABP3V111_9CLOT</name>
<proteinExistence type="inferred from homology"/>
<dbReference type="PIRSF" id="PIRSF037778">
    <property type="entry name" value="UCP037778_transp_RibU"/>
    <property type="match status" value="1"/>
</dbReference>
<dbReference type="EMBL" id="BAAACG010000013">
    <property type="protein sequence ID" value="GAA0744413.1"/>
    <property type="molecule type" value="Genomic_DNA"/>
</dbReference>
<gene>
    <name evidence="10" type="ORF">GCM10008906_29250</name>
</gene>
<keyword evidence="3 8" id="KW-0813">Transport</keyword>
<dbReference type="PANTHER" id="PTHR38438">
    <property type="entry name" value="RIBOFLAVIN TRANSPORTER RIBU"/>
    <property type="match status" value="1"/>
</dbReference>
<dbReference type="Gene3D" id="1.10.1760.20">
    <property type="match status" value="1"/>
</dbReference>
<dbReference type="InterPro" id="IPR025720">
    <property type="entry name" value="RibU"/>
</dbReference>
<dbReference type="Proteomes" id="UP001501510">
    <property type="component" value="Unassembled WGS sequence"/>
</dbReference>
<dbReference type="InterPro" id="IPR024529">
    <property type="entry name" value="ECF_trnsprt_substrate-spec"/>
</dbReference>
<dbReference type="Pfam" id="PF12822">
    <property type="entry name" value="ECF_trnsprt"/>
    <property type="match status" value="1"/>
</dbReference>
<evidence type="ECO:0000313" key="10">
    <source>
        <dbReference type="EMBL" id="GAA0744413.1"/>
    </source>
</evidence>
<evidence type="ECO:0000256" key="5">
    <source>
        <dbReference type="ARBA" id="ARBA00022692"/>
    </source>
</evidence>
<keyword evidence="11" id="KW-1185">Reference proteome</keyword>
<evidence type="ECO:0000256" key="9">
    <source>
        <dbReference type="SAM" id="Phobius"/>
    </source>
</evidence>
<feature type="transmembrane region" description="Helical" evidence="9">
    <location>
        <begin position="81"/>
        <end position="98"/>
    </location>
</feature>
<evidence type="ECO:0000256" key="2">
    <source>
        <dbReference type="ARBA" id="ARBA00005540"/>
    </source>
</evidence>
<keyword evidence="7 8" id="KW-0472">Membrane</keyword>